<organism evidence="4 5">
    <name type="scientific">Algoriphagus hitonicola</name>
    <dbReference type="NCBI Taxonomy" id="435880"/>
    <lineage>
        <taxon>Bacteria</taxon>
        <taxon>Pseudomonadati</taxon>
        <taxon>Bacteroidota</taxon>
        <taxon>Cytophagia</taxon>
        <taxon>Cytophagales</taxon>
        <taxon>Cyclobacteriaceae</taxon>
        <taxon>Algoriphagus</taxon>
    </lineage>
</organism>
<keyword evidence="1 2" id="KW-0732">Signal</keyword>
<dbReference type="RefSeq" id="WP_092794450.1">
    <property type="nucleotide sequence ID" value="NZ_FOPC01000019.1"/>
</dbReference>
<name>A0A1I2XII7_9BACT</name>
<feature type="signal peptide" evidence="2">
    <location>
        <begin position="1"/>
        <end position="18"/>
    </location>
</feature>
<evidence type="ECO:0000313" key="5">
    <source>
        <dbReference type="Proteomes" id="UP000199642"/>
    </source>
</evidence>
<dbReference type="PANTHER" id="PTHR22953">
    <property type="entry name" value="ACID PHOSPHATASE RELATED"/>
    <property type="match status" value="1"/>
</dbReference>
<evidence type="ECO:0000256" key="2">
    <source>
        <dbReference type="SAM" id="SignalP"/>
    </source>
</evidence>
<keyword evidence="5" id="KW-1185">Reference proteome</keyword>
<accession>A0A1I2XII7</accession>
<gene>
    <name evidence="4" type="ORF">SAMN04487988_11921</name>
</gene>
<dbReference type="AlphaFoldDB" id="A0A1I2XII7"/>
<dbReference type="Proteomes" id="UP000199642">
    <property type="component" value="Unassembled WGS sequence"/>
</dbReference>
<dbReference type="SUPFAM" id="SSF56300">
    <property type="entry name" value="Metallo-dependent phosphatases"/>
    <property type="match status" value="1"/>
</dbReference>
<sequence length="561" mass="64238">MRLLFLILLLMNFAGCQSSSTSPTYGEVFFSDSEWISDFNKQHSLLKLSNSLDSNWVFMGRDSVQGIQQDVPIWKNKGESVCLPHRLSFPNQSYWYQWQGELEKGILYVDADDGAQVWRNGSRISKSEPGDYFVIPESGRAQLTIRVINNAMAGGLRKVHFVDQAAFEKWRDIREEAWKILLSERKAALIQDRELKSQLKEMDAQTRDEILAVYPILFTEPVQILGENGQVFLRWVSEQDGKAWIQFDNGKRVEVSSENNVFTWNLDSEYSGSFQLYQEKAYLGEFQILERKRKEKVSLAIWGDPQGGWDTFRKIASKIGEHQPDLSIGLGDLVNNGSEYWVYPRFLQTVVAMNSPQLFVPGNHDYDGYYEDMRASAFEKYLLSENQTTYGFHRIGQVGIITLDPNTFFPVGLPDDSAQKLWLDSILNSRHWIESSWKIIAVHQPPFSQGWPGYHGEESLRKLLEPYFHSGLIDIVLSGHTHDYERLTGVYSGHPVHFLIFGGAGGSLEPIGEKSSYPEMDRLIKTHHFGIADFDSTKVNLRVYDTSGQLIDQISFQNPKQ</sequence>
<dbReference type="OrthoDB" id="9809781at2"/>
<dbReference type="InterPro" id="IPR029052">
    <property type="entry name" value="Metallo-depent_PP-like"/>
</dbReference>
<dbReference type="PANTHER" id="PTHR22953:SF153">
    <property type="entry name" value="PURPLE ACID PHOSPHATASE"/>
    <property type="match status" value="1"/>
</dbReference>
<dbReference type="InterPro" id="IPR039331">
    <property type="entry name" value="PAPs-like"/>
</dbReference>
<feature type="chain" id="PRO_5011452995" evidence="2">
    <location>
        <begin position="19"/>
        <end position="561"/>
    </location>
</feature>
<protein>
    <submittedName>
        <fullName evidence="4">Calcineurin-like phosphoesterase</fullName>
    </submittedName>
</protein>
<evidence type="ECO:0000256" key="1">
    <source>
        <dbReference type="ARBA" id="ARBA00022729"/>
    </source>
</evidence>
<dbReference type="EMBL" id="FOPC01000019">
    <property type="protein sequence ID" value="SFH13225.1"/>
    <property type="molecule type" value="Genomic_DNA"/>
</dbReference>
<feature type="domain" description="Calcineurin-like phosphoesterase" evidence="3">
    <location>
        <begin position="300"/>
        <end position="484"/>
    </location>
</feature>
<proteinExistence type="predicted"/>
<dbReference type="InterPro" id="IPR004843">
    <property type="entry name" value="Calcineurin-like_PHP"/>
</dbReference>
<evidence type="ECO:0000259" key="3">
    <source>
        <dbReference type="Pfam" id="PF00149"/>
    </source>
</evidence>
<evidence type="ECO:0000313" key="4">
    <source>
        <dbReference type="EMBL" id="SFH13225.1"/>
    </source>
</evidence>
<dbReference type="Gene3D" id="3.60.21.10">
    <property type="match status" value="1"/>
</dbReference>
<dbReference type="GO" id="GO:0003993">
    <property type="term" value="F:acid phosphatase activity"/>
    <property type="evidence" value="ECO:0007669"/>
    <property type="project" value="InterPro"/>
</dbReference>
<dbReference type="Pfam" id="PF00149">
    <property type="entry name" value="Metallophos"/>
    <property type="match status" value="1"/>
</dbReference>
<dbReference type="STRING" id="435880.SAMN04487988_11921"/>
<reference evidence="5" key="1">
    <citation type="submission" date="2016-10" db="EMBL/GenBank/DDBJ databases">
        <authorList>
            <person name="Varghese N."/>
            <person name="Submissions S."/>
        </authorList>
    </citation>
    <scope>NUCLEOTIDE SEQUENCE [LARGE SCALE GENOMIC DNA]</scope>
    <source>
        <strain evidence="5">DSM 19315</strain>
    </source>
</reference>